<dbReference type="Proteomes" id="UP001163046">
    <property type="component" value="Unassembled WGS sequence"/>
</dbReference>
<keyword evidence="2" id="KW-1185">Reference proteome</keyword>
<proteinExistence type="predicted"/>
<organism evidence="1 2">
    <name type="scientific">Desmophyllum pertusum</name>
    <dbReference type="NCBI Taxonomy" id="174260"/>
    <lineage>
        <taxon>Eukaryota</taxon>
        <taxon>Metazoa</taxon>
        <taxon>Cnidaria</taxon>
        <taxon>Anthozoa</taxon>
        <taxon>Hexacorallia</taxon>
        <taxon>Scleractinia</taxon>
        <taxon>Caryophylliina</taxon>
        <taxon>Caryophylliidae</taxon>
        <taxon>Desmophyllum</taxon>
    </lineage>
</organism>
<dbReference type="EMBL" id="MU825452">
    <property type="protein sequence ID" value="KAJ7388732.1"/>
    <property type="molecule type" value="Genomic_DNA"/>
</dbReference>
<dbReference type="AlphaFoldDB" id="A0A9W9ZVM7"/>
<gene>
    <name evidence="1" type="ORF">OS493_035842</name>
</gene>
<sequence length="90" mass="9957">MLSTVLCGPRMFKGLLPPLQETTPSGYGMYQPLHMPNRPSGLMMERSSLVTGPSMMQGWIYVTQHLQSSVLKVISTLLDESSARPITALY</sequence>
<comment type="caution">
    <text evidence="1">The sequence shown here is derived from an EMBL/GenBank/DDBJ whole genome shotgun (WGS) entry which is preliminary data.</text>
</comment>
<name>A0A9W9ZVM7_9CNID</name>
<reference evidence="1" key="1">
    <citation type="submission" date="2023-01" db="EMBL/GenBank/DDBJ databases">
        <title>Genome assembly of the deep-sea coral Lophelia pertusa.</title>
        <authorList>
            <person name="Herrera S."/>
            <person name="Cordes E."/>
        </authorList>
    </citation>
    <scope>NUCLEOTIDE SEQUENCE</scope>
    <source>
        <strain evidence="1">USNM1676648</strain>
        <tissue evidence="1">Polyp</tissue>
    </source>
</reference>
<accession>A0A9W9ZVM7</accession>
<protein>
    <submittedName>
        <fullName evidence="1">Uncharacterized protein</fullName>
    </submittedName>
</protein>
<evidence type="ECO:0000313" key="1">
    <source>
        <dbReference type="EMBL" id="KAJ7388732.1"/>
    </source>
</evidence>
<evidence type="ECO:0000313" key="2">
    <source>
        <dbReference type="Proteomes" id="UP001163046"/>
    </source>
</evidence>